<keyword evidence="1 6" id="KW-0489">Methyltransferase</keyword>
<dbReference type="GO" id="GO:0008898">
    <property type="term" value="F:S-adenosylmethionine-homocysteine S-methyltransferase activity"/>
    <property type="evidence" value="ECO:0007669"/>
    <property type="project" value="TreeGrafter"/>
</dbReference>
<dbReference type="GO" id="GO:0046872">
    <property type="term" value="F:metal ion binding"/>
    <property type="evidence" value="ECO:0007669"/>
    <property type="project" value="UniProtKB-KW"/>
</dbReference>
<feature type="binding site" evidence="6">
    <location>
        <position position="780"/>
    </location>
    <ligand>
        <name>Zn(2+)</name>
        <dbReference type="ChEBI" id="CHEBI:29105"/>
    </ligand>
</feature>
<keyword evidence="2 6" id="KW-0808">Transferase</keyword>
<keyword evidence="7" id="KW-0378">Hydrolase</keyword>
<dbReference type="InterPro" id="IPR028343">
    <property type="entry name" value="FBPtase"/>
</dbReference>
<dbReference type="PANTHER" id="PTHR46015">
    <property type="entry name" value="ZGC:172121"/>
    <property type="match status" value="1"/>
</dbReference>
<protein>
    <submittedName>
        <fullName evidence="12">Hcy-binding domain-containing protein</fullName>
    </submittedName>
</protein>
<dbReference type="InterPro" id="IPR051486">
    <property type="entry name" value="Hcy_S-methyltransferase"/>
</dbReference>
<dbReference type="InterPro" id="IPR036589">
    <property type="entry name" value="HCY_dom_sf"/>
</dbReference>
<name>A0A183CBA4_GLOPA</name>
<evidence type="ECO:0000256" key="3">
    <source>
        <dbReference type="ARBA" id="ARBA00022723"/>
    </source>
</evidence>
<evidence type="ECO:0000256" key="8">
    <source>
        <dbReference type="SAM" id="Coils"/>
    </source>
</evidence>
<keyword evidence="8" id="KW-0175">Coiled coil</keyword>
<feature type="binding site" evidence="6">
    <location>
        <position position="846"/>
    </location>
    <ligand>
        <name>Zn(2+)</name>
        <dbReference type="ChEBI" id="CHEBI:29105"/>
    </ligand>
</feature>
<dbReference type="GO" id="GO:0032259">
    <property type="term" value="P:methylation"/>
    <property type="evidence" value="ECO:0007669"/>
    <property type="project" value="UniProtKB-KW"/>
</dbReference>
<sequence length="885" mass="99381">MERARWEKKLEEAEQKLSEAAVHNSELFQLKAELNRKIIDFEKSQRPLIEQNRRLNERIKAANGETRKLEEQLAHVQDELLTLKDAYERVQKENASLRELRAFPEKLEELSRYRSQVLEMSKCITALRQSAVEKDRRHELLVMKMKRMRKSAVQESDRQSCTAGSEGSVEDSGSISLDTIPEDLDEAISSAVRKAELAQLYGVAGNVNVQGEDVKKLDVLSNELMINMLKSSFAVSALVSEEDENVIEVEIGKQGNYIAPSELRRLIDRLRTRFPASICSPGSKIGGVYAFLDDESKKRRTLSPELLHLTNEALCKAFRSPLLLREDKVAIRHAIEAIECLRNKNGFLESELNMAQCEMGRLRRELETREKEWNGQREAALNERRQKKRELKTELDQLKKERSEEASGYARQVEELSGSLSAKMHTISDLTDRTAQLGAELDICRCQLTTSQVELGAIKEQIRECLREKDKAEREASRLRAELEEARERLAKEREERRALEQRTETQLNVMKLEQGKDRAEVNRLRTYNRELEGQFNAQMEMLGALKRKLLAIKDKEGGSGKGGGATRSCGSTEDEQYHSEGSDESTANGRMATKVSLPSPLNSSVYILDGGVGSQLEELGFAINKSEIWSGEALIDAPELVAKCHRKFIAAGADIIETNSYHVSVQKLMETRVGPYATYLRDASEYTGAYVKKPDFKEQTIIEYYLLQCRPLIASGVTTLNFETIPSLKEVECAGKVLDQLDDSVRAWDGKSTRSGDAFADIVRTANAHPKIVAIGINCTAPEYITELLTEANRAGNEKALVVYPNSGEVYNAATRKFEGDSQIGAIVTALPRWFALGVRVFGGCCRVTPAHIAQIAAACRDLRNGEKGTDERDIDNLSQSIIQ</sequence>
<comment type="pathway">
    <text evidence="5">Amino-acid biosynthesis; L-methionine biosynthesis via de novo pathway.</text>
</comment>
<dbReference type="Pfam" id="PF00316">
    <property type="entry name" value="FBPase"/>
    <property type="match status" value="1"/>
</dbReference>
<comment type="cofactor">
    <cofactor evidence="6">
        <name>Zn(2+)</name>
        <dbReference type="ChEBI" id="CHEBI:29105"/>
    </cofactor>
</comment>
<dbReference type="Proteomes" id="UP000050741">
    <property type="component" value="Unassembled WGS sequence"/>
</dbReference>
<dbReference type="PRINTS" id="PR00115">
    <property type="entry name" value="F16BPHPHTASE"/>
</dbReference>
<evidence type="ECO:0000256" key="2">
    <source>
        <dbReference type="ARBA" id="ARBA00022679"/>
    </source>
</evidence>
<accession>A0A183CBA4</accession>
<comment type="similarity">
    <text evidence="7">Belongs to the FBPase class 1 family.</text>
</comment>
<reference evidence="11" key="1">
    <citation type="submission" date="2014-05" db="EMBL/GenBank/DDBJ databases">
        <title>The genome and life-stage specific transcriptomes of Globodera pallida elucidate key aspects of plant parasitism by a cyst nematode.</title>
        <authorList>
            <person name="Cotton J.A."/>
            <person name="Lilley C.J."/>
            <person name="Jones L.M."/>
            <person name="Kikuchi T."/>
            <person name="Reid A.J."/>
            <person name="Thorpe P."/>
            <person name="Tsai I.J."/>
            <person name="Beasley H."/>
            <person name="Blok V."/>
            <person name="Cock P.J.A."/>
            <person name="Van den Akker S.E."/>
            <person name="Holroyd N."/>
            <person name="Hunt M."/>
            <person name="Mantelin S."/>
            <person name="Naghra H."/>
            <person name="Pain A."/>
            <person name="Palomares-Rius J.E."/>
            <person name="Zarowiecki M."/>
            <person name="Berriman M."/>
            <person name="Jones J.T."/>
            <person name="Urwin P.E."/>
        </authorList>
    </citation>
    <scope>NUCLEOTIDE SEQUENCE [LARGE SCALE GENOMIC DNA]</scope>
    <source>
        <strain evidence="11">Lindley</strain>
    </source>
</reference>
<dbReference type="AlphaFoldDB" id="A0A183CBA4"/>
<evidence type="ECO:0000256" key="4">
    <source>
        <dbReference type="ARBA" id="ARBA00022833"/>
    </source>
</evidence>
<dbReference type="PROSITE" id="PS50970">
    <property type="entry name" value="HCY"/>
    <property type="match status" value="1"/>
</dbReference>
<evidence type="ECO:0000313" key="11">
    <source>
        <dbReference type="Proteomes" id="UP000050741"/>
    </source>
</evidence>
<dbReference type="PANTHER" id="PTHR46015:SF1">
    <property type="entry name" value="HOMOCYSTEINE S-METHYLTRANSFERASE-LIKE ISOFORM 1"/>
    <property type="match status" value="1"/>
</dbReference>
<dbReference type="SUPFAM" id="SSF56655">
    <property type="entry name" value="Carbohydrate phosphatase"/>
    <property type="match status" value="1"/>
</dbReference>
<organism evidence="11 12">
    <name type="scientific">Globodera pallida</name>
    <name type="common">Potato cyst nematode worm</name>
    <name type="synonym">Heterodera pallida</name>
    <dbReference type="NCBI Taxonomy" id="36090"/>
    <lineage>
        <taxon>Eukaryota</taxon>
        <taxon>Metazoa</taxon>
        <taxon>Ecdysozoa</taxon>
        <taxon>Nematoda</taxon>
        <taxon>Chromadorea</taxon>
        <taxon>Rhabditida</taxon>
        <taxon>Tylenchina</taxon>
        <taxon>Tylenchomorpha</taxon>
        <taxon>Tylenchoidea</taxon>
        <taxon>Heteroderidae</taxon>
        <taxon>Heteroderinae</taxon>
        <taxon>Globodera</taxon>
    </lineage>
</organism>
<evidence type="ECO:0000259" key="10">
    <source>
        <dbReference type="PROSITE" id="PS50970"/>
    </source>
</evidence>
<dbReference type="GO" id="GO:0033528">
    <property type="term" value="P:S-methylmethionine cycle"/>
    <property type="evidence" value="ECO:0007669"/>
    <property type="project" value="TreeGrafter"/>
</dbReference>
<keyword evidence="11" id="KW-1185">Reference proteome</keyword>
<feature type="coiled-coil region" evidence="8">
    <location>
        <begin position="455"/>
        <end position="503"/>
    </location>
</feature>
<feature type="compositionally biased region" description="Polar residues" evidence="9">
    <location>
        <begin position="159"/>
        <end position="176"/>
    </location>
</feature>
<feature type="binding site" evidence="6">
    <location>
        <position position="847"/>
    </location>
    <ligand>
        <name>Zn(2+)</name>
        <dbReference type="ChEBI" id="CHEBI:29105"/>
    </ligand>
</feature>
<dbReference type="GO" id="GO:0009086">
    <property type="term" value="P:methionine biosynthetic process"/>
    <property type="evidence" value="ECO:0007669"/>
    <property type="project" value="TreeGrafter"/>
</dbReference>
<dbReference type="InterPro" id="IPR033391">
    <property type="entry name" value="FBPase_N"/>
</dbReference>
<dbReference type="Gene3D" id="3.20.20.330">
    <property type="entry name" value="Homocysteine-binding-like domain"/>
    <property type="match status" value="2"/>
</dbReference>
<reference evidence="12" key="2">
    <citation type="submission" date="2016-06" db="UniProtKB">
        <authorList>
            <consortium name="WormBaseParasite"/>
        </authorList>
    </citation>
    <scope>IDENTIFICATION</scope>
</reference>
<evidence type="ECO:0000256" key="6">
    <source>
        <dbReference type="PROSITE-ProRule" id="PRU00333"/>
    </source>
</evidence>
<dbReference type="InterPro" id="IPR003726">
    <property type="entry name" value="HCY_dom"/>
</dbReference>
<dbReference type="WBParaSite" id="GPLIN_001015500">
    <property type="protein sequence ID" value="GPLIN_001015500"/>
    <property type="gene ID" value="GPLIN_001015500"/>
</dbReference>
<proteinExistence type="inferred from homology"/>
<feature type="coiled-coil region" evidence="8">
    <location>
        <begin position="52"/>
        <end position="100"/>
    </location>
</feature>
<evidence type="ECO:0000256" key="9">
    <source>
        <dbReference type="SAM" id="MobiDB-lite"/>
    </source>
</evidence>
<keyword evidence="7" id="KW-0119">Carbohydrate metabolism</keyword>
<keyword evidence="4 6" id="KW-0862">Zinc</keyword>
<dbReference type="GO" id="GO:0042132">
    <property type="term" value="F:fructose 1,6-bisphosphate 1-phosphatase activity"/>
    <property type="evidence" value="ECO:0007669"/>
    <property type="project" value="InterPro"/>
</dbReference>
<dbReference type="Pfam" id="PF02574">
    <property type="entry name" value="S-methyl_trans"/>
    <property type="match status" value="2"/>
</dbReference>
<evidence type="ECO:0000256" key="1">
    <source>
        <dbReference type="ARBA" id="ARBA00022603"/>
    </source>
</evidence>
<feature type="coiled-coil region" evidence="8">
    <location>
        <begin position="338"/>
        <end position="408"/>
    </location>
</feature>
<feature type="region of interest" description="Disordered" evidence="9">
    <location>
        <begin position="150"/>
        <end position="176"/>
    </location>
</feature>
<evidence type="ECO:0000256" key="5">
    <source>
        <dbReference type="ARBA" id="ARBA00034478"/>
    </source>
</evidence>
<feature type="region of interest" description="Disordered" evidence="9">
    <location>
        <begin position="557"/>
        <end position="590"/>
    </location>
</feature>
<evidence type="ECO:0000256" key="7">
    <source>
        <dbReference type="RuleBase" id="RU000508"/>
    </source>
</evidence>
<dbReference type="Gene3D" id="3.30.540.10">
    <property type="entry name" value="Fructose-1,6-Bisphosphatase, subunit A, domain 1"/>
    <property type="match status" value="1"/>
</dbReference>
<dbReference type="SUPFAM" id="SSF82282">
    <property type="entry name" value="Homocysteine S-methyltransferase"/>
    <property type="match status" value="1"/>
</dbReference>
<keyword evidence="3 6" id="KW-0479">Metal-binding</keyword>
<feature type="domain" description="Hcy-binding" evidence="10">
    <location>
        <begin position="595"/>
        <end position="861"/>
    </location>
</feature>
<evidence type="ECO:0000313" key="12">
    <source>
        <dbReference type="WBParaSite" id="GPLIN_001015500"/>
    </source>
</evidence>